<organism evidence="2 3">
    <name type="scientific">Escherichia coli</name>
    <dbReference type="NCBI Taxonomy" id="562"/>
    <lineage>
        <taxon>Bacteria</taxon>
        <taxon>Pseudomonadati</taxon>
        <taxon>Pseudomonadota</taxon>
        <taxon>Gammaproteobacteria</taxon>
        <taxon>Enterobacterales</taxon>
        <taxon>Enterobacteriaceae</taxon>
        <taxon>Escherichia</taxon>
    </lineage>
</organism>
<protein>
    <submittedName>
        <fullName evidence="2">Uncharacterized protein</fullName>
    </submittedName>
</protein>
<reference evidence="2 3" key="1">
    <citation type="submission" date="2019-01" db="EMBL/GenBank/DDBJ databases">
        <title>Genomic analysis of febrile catheter-associated UTI E. coli isolates.</title>
        <authorList>
            <person name="Potter R."/>
            <person name="Zou Z."/>
            <person name="Henderson J."/>
            <person name="Dantas G."/>
        </authorList>
    </citation>
    <scope>NUCLEOTIDE SEQUENCE [LARGE SCALE GENOMIC DNA]</scope>
    <source>
        <strain evidence="2 3">49_rectal</strain>
    </source>
</reference>
<dbReference type="RefSeq" id="WP_000227550.1">
    <property type="nucleotide sequence ID" value="NZ_CP107720.1"/>
</dbReference>
<dbReference type="Proteomes" id="UP000290652">
    <property type="component" value="Unassembled WGS sequence"/>
</dbReference>
<comment type="caution">
    <text evidence="2">The sequence shown here is derived from an EMBL/GenBank/DDBJ whole genome shotgun (WGS) entry which is preliminary data.</text>
</comment>
<evidence type="ECO:0000313" key="2">
    <source>
        <dbReference type="EMBL" id="RXB31068.1"/>
    </source>
</evidence>
<keyword evidence="1" id="KW-1133">Transmembrane helix</keyword>
<sequence>MVDIALIISILGALGGFLAWVYAEIKSNNEKRIDLEKRFSDIEKSIAVNDAKDASLISDITRQQDEFREVKSDLKNLEGRTAKLDIDLAVLRGK</sequence>
<gene>
    <name evidence="2" type="ORF">EPS97_10745</name>
</gene>
<dbReference type="EMBL" id="SCIU01000017">
    <property type="protein sequence ID" value="RXB31068.1"/>
    <property type="molecule type" value="Genomic_DNA"/>
</dbReference>
<keyword evidence="1" id="KW-0472">Membrane</keyword>
<feature type="transmembrane region" description="Helical" evidence="1">
    <location>
        <begin position="6"/>
        <end position="23"/>
    </location>
</feature>
<name>A0A9Q7NXC9_ECOLX</name>
<accession>A0A9Q7NXC9</accession>
<keyword evidence="1" id="KW-0812">Transmembrane</keyword>
<evidence type="ECO:0000313" key="3">
    <source>
        <dbReference type="Proteomes" id="UP000290652"/>
    </source>
</evidence>
<dbReference type="AlphaFoldDB" id="A0A9Q7NXC9"/>
<evidence type="ECO:0000256" key="1">
    <source>
        <dbReference type="SAM" id="Phobius"/>
    </source>
</evidence>
<proteinExistence type="predicted"/>